<gene>
    <name evidence="1" type="ORF">FHS18_004706</name>
</gene>
<proteinExistence type="predicted"/>
<organism evidence="1 2">
    <name type="scientific">Paenibacillus phyllosphaerae</name>
    <dbReference type="NCBI Taxonomy" id="274593"/>
    <lineage>
        <taxon>Bacteria</taxon>
        <taxon>Bacillati</taxon>
        <taxon>Bacillota</taxon>
        <taxon>Bacilli</taxon>
        <taxon>Bacillales</taxon>
        <taxon>Paenibacillaceae</taxon>
        <taxon>Paenibacillus</taxon>
    </lineage>
</organism>
<name>A0A7W5B1A0_9BACL</name>
<evidence type="ECO:0008006" key="3">
    <source>
        <dbReference type="Google" id="ProtNLM"/>
    </source>
</evidence>
<sequence length="158" mass="17857">MGMIGHLMQITPASLADILQGEETVEAYMEAEEIESLYLDKSWHAIHYILNGKAWEGEEPLVHVILGGTPIGEDYGYGPPRYLTPEQVEQVAQALTGLQGAELIGRYNPDLMAQQDIYPQIDWDDEEEQQYVFDYYWSLVDYYKAAAASGNGMLLYLT</sequence>
<dbReference type="Gene3D" id="3.40.1760.10">
    <property type="entry name" value="YfbM-like super family"/>
    <property type="match status" value="1"/>
</dbReference>
<keyword evidence="2" id="KW-1185">Reference proteome</keyword>
<dbReference type="SUPFAM" id="SSF111069">
    <property type="entry name" value="Hypothetical protein yfbM"/>
    <property type="match status" value="1"/>
</dbReference>
<dbReference type="AlphaFoldDB" id="A0A7W5B1A0"/>
<protein>
    <recommendedName>
        <fullName evidence="3">DUF1877 family protein</fullName>
    </recommendedName>
</protein>
<comment type="caution">
    <text evidence="1">The sequence shown here is derived from an EMBL/GenBank/DDBJ whole genome shotgun (WGS) entry which is preliminary data.</text>
</comment>
<dbReference type="Proteomes" id="UP000570361">
    <property type="component" value="Unassembled WGS sequence"/>
</dbReference>
<dbReference type="InterPro" id="IPR015068">
    <property type="entry name" value="DUF1877"/>
</dbReference>
<dbReference type="Pfam" id="PF08974">
    <property type="entry name" value="DUF1877"/>
    <property type="match status" value="1"/>
</dbReference>
<accession>A0A7W5B1A0</accession>
<evidence type="ECO:0000313" key="2">
    <source>
        <dbReference type="Proteomes" id="UP000570361"/>
    </source>
</evidence>
<evidence type="ECO:0000313" key="1">
    <source>
        <dbReference type="EMBL" id="MBB3112605.1"/>
    </source>
</evidence>
<reference evidence="1 2" key="1">
    <citation type="submission" date="2020-08" db="EMBL/GenBank/DDBJ databases">
        <title>Genomic Encyclopedia of Type Strains, Phase III (KMG-III): the genomes of soil and plant-associated and newly described type strains.</title>
        <authorList>
            <person name="Whitman W."/>
        </authorList>
    </citation>
    <scope>NUCLEOTIDE SEQUENCE [LARGE SCALE GENOMIC DNA]</scope>
    <source>
        <strain evidence="1 2">CECT 5862</strain>
    </source>
</reference>
<dbReference type="InterPro" id="IPR035944">
    <property type="entry name" value="YfbM-like_sf"/>
</dbReference>
<dbReference type="EMBL" id="JACHXK010000013">
    <property type="protein sequence ID" value="MBB3112605.1"/>
    <property type="molecule type" value="Genomic_DNA"/>
</dbReference>